<dbReference type="PANTHER" id="PTHR48081">
    <property type="entry name" value="AB HYDROLASE SUPERFAMILY PROTEIN C4A8.06C"/>
    <property type="match status" value="1"/>
</dbReference>
<accession>A0A2T2X980</accession>
<dbReference type="EMBL" id="PXYT01000005">
    <property type="protein sequence ID" value="PSR31008.1"/>
    <property type="molecule type" value="Genomic_DNA"/>
</dbReference>
<dbReference type="InterPro" id="IPR050300">
    <property type="entry name" value="GDXG_lipolytic_enzyme"/>
</dbReference>
<comment type="caution">
    <text evidence="4">The sequence shown here is derived from an EMBL/GenBank/DDBJ whole genome shotgun (WGS) entry which is preliminary data.</text>
</comment>
<dbReference type="GO" id="GO:0004806">
    <property type="term" value="F:triacylglycerol lipase activity"/>
    <property type="evidence" value="ECO:0007669"/>
    <property type="project" value="TreeGrafter"/>
</dbReference>
<gene>
    <name evidence="4" type="ORF">C7B43_03935</name>
</gene>
<evidence type="ECO:0000256" key="1">
    <source>
        <dbReference type="ARBA" id="ARBA00010515"/>
    </source>
</evidence>
<feature type="domain" description="Alpha/beta hydrolase fold-3" evidence="3">
    <location>
        <begin position="88"/>
        <end position="288"/>
    </location>
</feature>
<evidence type="ECO:0000256" key="2">
    <source>
        <dbReference type="ARBA" id="ARBA00022801"/>
    </source>
</evidence>
<protein>
    <submittedName>
        <fullName evidence="4">Alpha/beta hydrolase</fullName>
    </submittedName>
</protein>
<proteinExistence type="inferred from homology"/>
<reference evidence="4 5" key="1">
    <citation type="journal article" date="2014" name="BMC Genomics">
        <title>Comparison of environmental and isolate Sulfobacillus genomes reveals diverse carbon, sulfur, nitrogen, and hydrogen metabolisms.</title>
        <authorList>
            <person name="Justice N.B."/>
            <person name="Norman A."/>
            <person name="Brown C.T."/>
            <person name="Singh A."/>
            <person name="Thomas B.C."/>
            <person name="Banfield J.F."/>
        </authorList>
    </citation>
    <scope>NUCLEOTIDE SEQUENCE [LARGE SCALE GENOMIC DNA]</scope>
    <source>
        <strain evidence="4">AMDSBA1</strain>
    </source>
</reference>
<evidence type="ECO:0000313" key="4">
    <source>
        <dbReference type="EMBL" id="PSR31008.1"/>
    </source>
</evidence>
<dbReference type="Proteomes" id="UP000242699">
    <property type="component" value="Unassembled WGS sequence"/>
</dbReference>
<dbReference type="AlphaFoldDB" id="A0A2T2X980"/>
<keyword evidence="2 4" id="KW-0378">Hydrolase</keyword>
<dbReference type="InterPro" id="IPR013094">
    <property type="entry name" value="AB_hydrolase_3"/>
</dbReference>
<organism evidence="4 5">
    <name type="scientific">Sulfobacillus benefaciens</name>
    <dbReference type="NCBI Taxonomy" id="453960"/>
    <lineage>
        <taxon>Bacteria</taxon>
        <taxon>Bacillati</taxon>
        <taxon>Bacillota</taxon>
        <taxon>Clostridia</taxon>
        <taxon>Eubacteriales</taxon>
        <taxon>Clostridiales Family XVII. Incertae Sedis</taxon>
        <taxon>Sulfobacillus</taxon>
    </lineage>
</organism>
<sequence length="317" mass="34460">MLPSVVVQSKRGGKQVLSNGANEVREWLRNQKIRNQQSHPSLEEQRQRLAAMGSLPVDPTLRVTRTVEGGVAGEWIEPVGSRTHRVWLYLHGGAYASGGPDSHRALASRLALTSGSRIRVADYRLAPEHRFPAAVEDSIRAYVALLEKGISPQSIVVGGDSAGGGLTVALLVSLRDQRIPLPKAMVLLSPWTDLAATGSSLVNRRDRDPWLDASGIAAAGRLYLGSADPKNPLASPLYADLRGLCPALIHVGDDEVLLEDSVRLAQRLQEARVPVTIKVFPGMWHVFHAFFAKVPEANAAIEEIGQWVQQRVPDVMP</sequence>
<dbReference type="Gene3D" id="3.40.50.1820">
    <property type="entry name" value="alpha/beta hydrolase"/>
    <property type="match status" value="1"/>
</dbReference>
<comment type="similarity">
    <text evidence="1">Belongs to the 'GDXG' lipolytic enzyme family.</text>
</comment>
<dbReference type="Pfam" id="PF07859">
    <property type="entry name" value="Abhydrolase_3"/>
    <property type="match status" value="1"/>
</dbReference>
<dbReference type="SUPFAM" id="SSF53474">
    <property type="entry name" value="alpha/beta-Hydrolases"/>
    <property type="match status" value="1"/>
</dbReference>
<evidence type="ECO:0000259" key="3">
    <source>
        <dbReference type="Pfam" id="PF07859"/>
    </source>
</evidence>
<evidence type="ECO:0000313" key="5">
    <source>
        <dbReference type="Proteomes" id="UP000242699"/>
    </source>
</evidence>
<dbReference type="InterPro" id="IPR029058">
    <property type="entry name" value="AB_hydrolase_fold"/>
</dbReference>
<dbReference type="PANTHER" id="PTHR48081:SF30">
    <property type="entry name" value="ACETYL-HYDROLASE LIPR-RELATED"/>
    <property type="match status" value="1"/>
</dbReference>
<name>A0A2T2X980_9FIRM</name>